<dbReference type="SUPFAM" id="SSF102114">
    <property type="entry name" value="Radical SAM enzymes"/>
    <property type="match status" value="1"/>
</dbReference>
<evidence type="ECO:0000256" key="1">
    <source>
        <dbReference type="ARBA" id="ARBA00001966"/>
    </source>
</evidence>
<keyword evidence="5" id="KW-0408">Iron</keyword>
<dbReference type="OrthoDB" id="358785at2157"/>
<dbReference type="AlphaFoldDB" id="F8ALI1"/>
<name>F8ALI1_METOI</name>
<dbReference type="GO" id="GO:0046872">
    <property type="term" value="F:metal ion binding"/>
    <property type="evidence" value="ECO:0007669"/>
    <property type="project" value="UniProtKB-KW"/>
</dbReference>
<evidence type="ECO:0000256" key="4">
    <source>
        <dbReference type="ARBA" id="ARBA00022723"/>
    </source>
</evidence>
<reference evidence="8" key="1">
    <citation type="submission" date="2011-05" db="EMBL/GenBank/DDBJ databases">
        <title>Complete sequence of chromosome of Methanothermococcus okinawensis IH1.</title>
        <authorList>
            <consortium name="US DOE Joint Genome Institute"/>
            <person name="Lucas S."/>
            <person name="Han J."/>
            <person name="Lapidus A."/>
            <person name="Cheng J.-F."/>
            <person name="Goodwin L."/>
            <person name="Pitluck S."/>
            <person name="Peters L."/>
            <person name="Mikhailova N."/>
            <person name="Held B."/>
            <person name="Han C."/>
            <person name="Tapia R."/>
            <person name="Land M."/>
            <person name="Hauser L."/>
            <person name="Kyrpides N."/>
            <person name="Ivanova N."/>
            <person name="Pagani I."/>
            <person name="Sieprawska-Lupa M."/>
            <person name="Takai K."/>
            <person name="Miyazaki J."/>
            <person name="Whitman W."/>
            <person name="Woyke T."/>
        </authorList>
    </citation>
    <scope>NUCLEOTIDE SEQUENCE [LARGE SCALE GENOMIC DNA]</scope>
    <source>
        <strain evidence="8">IH1</strain>
    </source>
</reference>
<dbReference type="InterPro" id="IPR032432">
    <property type="entry name" value="Radical_SAM_C"/>
</dbReference>
<dbReference type="GO" id="GO:0003824">
    <property type="term" value="F:catalytic activity"/>
    <property type="evidence" value="ECO:0007669"/>
    <property type="project" value="InterPro"/>
</dbReference>
<dbReference type="Pfam" id="PF04055">
    <property type="entry name" value="Radical_SAM"/>
    <property type="match status" value="1"/>
</dbReference>
<dbReference type="eggNOG" id="arCOG01362">
    <property type="taxonomic scope" value="Archaea"/>
</dbReference>
<dbReference type="SFLD" id="SFLDG01091">
    <property type="entry name" value="uncharacterized_CHP01210-like"/>
    <property type="match status" value="1"/>
</dbReference>
<dbReference type="InterPro" id="IPR006638">
    <property type="entry name" value="Elp3/MiaA/NifB-like_rSAM"/>
</dbReference>
<dbReference type="NCBIfam" id="TIGR01212">
    <property type="entry name" value="TIGR01212 family radical SAM protein"/>
    <property type="match status" value="1"/>
</dbReference>
<organism evidence="8 9">
    <name type="scientific">Methanothermococcus okinawensis (strain DSM 14208 / JCM 11175 / IH1)</name>
    <dbReference type="NCBI Taxonomy" id="647113"/>
    <lineage>
        <taxon>Archaea</taxon>
        <taxon>Methanobacteriati</taxon>
        <taxon>Methanobacteriota</taxon>
        <taxon>Methanomada group</taxon>
        <taxon>Methanococci</taxon>
        <taxon>Methanococcales</taxon>
        <taxon>Methanococcaceae</taxon>
        <taxon>Methanothermococcus</taxon>
    </lineage>
</organism>
<dbReference type="RefSeq" id="WP_013867185.1">
    <property type="nucleotide sequence ID" value="NC_015636.1"/>
</dbReference>
<dbReference type="InterPro" id="IPR058240">
    <property type="entry name" value="rSAM_sf"/>
</dbReference>
<dbReference type="InterPro" id="IPR039661">
    <property type="entry name" value="ELP3"/>
</dbReference>
<evidence type="ECO:0000256" key="5">
    <source>
        <dbReference type="ARBA" id="ARBA00023004"/>
    </source>
</evidence>
<sequence length="362" mass="42291">MAIKPKTKYEKDAKIDINKINTNIKSIDCNKISSKNNNIVKPIDKNIIDSIYLKGFTIAQYGLYLKKAKPYKTFKIPVDAGFSCPNKDGTLDTKGCIFCPKMGRPISVKYCNVKYTLKEQIEKQIEKQKNKGIEKFYIYFYPGTNTHGTPERLKELWDFALSYPDVIGLSIGTRPDCLEDEKLDILEDYVNEGYEIWIDLGIQSMHQRTLDFLNRRHNVSDTIKAINNCKKRNIFVCGHVILGLPNETWDDMIKTAQILSDLEIDALKIYPLVVIQNTELEELYWRGEYKTLDEKQYVKLVCDFLEHLSPYVLIQRLSKDKTPDEIKVSPEWNLHRLKILNEVSNELKRRNTKQGVYYKYKY</sequence>
<evidence type="ECO:0000313" key="9">
    <source>
        <dbReference type="Proteomes" id="UP000009296"/>
    </source>
</evidence>
<keyword evidence="4" id="KW-0479">Metal-binding</keyword>
<proteinExistence type="predicted"/>
<dbReference type="Pfam" id="PF16199">
    <property type="entry name" value="Radical_SAM_C"/>
    <property type="match status" value="1"/>
</dbReference>
<dbReference type="SMART" id="SM00729">
    <property type="entry name" value="Elp3"/>
    <property type="match status" value="1"/>
</dbReference>
<evidence type="ECO:0000313" key="8">
    <source>
        <dbReference type="EMBL" id="AEH07001.1"/>
    </source>
</evidence>
<keyword evidence="9" id="KW-1185">Reference proteome</keyword>
<dbReference type="InterPro" id="IPR007197">
    <property type="entry name" value="rSAM"/>
</dbReference>
<dbReference type="PANTHER" id="PTHR11135:SF1">
    <property type="entry name" value="PROTEIN YHCC"/>
    <property type="match status" value="1"/>
</dbReference>
<evidence type="ECO:0000256" key="2">
    <source>
        <dbReference type="ARBA" id="ARBA00022485"/>
    </source>
</evidence>
<accession>F8ALI1</accession>
<dbReference type="InterPro" id="IPR023404">
    <property type="entry name" value="rSAM_horseshoe"/>
</dbReference>
<dbReference type="SFLD" id="SFLDG01086">
    <property type="entry name" value="elongater_protein-like"/>
    <property type="match status" value="1"/>
</dbReference>
<evidence type="ECO:0000256" key="3">
    <source>
        <dbReference type="ARBA" id="ARBA00022691"/>
    </source>
</evidence>
<dbReference type="EMBL" id="CP002792">
    <property type="protein sequence ID" value="AEH07001.1"/>
    <property type="molecule type" value="Genomic_DNA"/>
</dbReference>
<dbReference type="PROSITE" id="PS51918">
    <property type="entry name" value="RADICAL_SAM"/>
    <property type="match status" value="1"/>
</dbReference>
<dbReference type="STRING" id="647113.Metok_1031"/>
<dbReference type="InterPro" id="IPR005911">
    <property type="entry name" value="YhcC-like"/>
</dbReference>
<dbReference type="KEGG" id="mok:Metok_1031"/>
<dbReference type="PANTHER" id="PTHR11135">
    <property type="entry name" value="HISTONE ACETYLTRANSFERASE-RELATED"/>
    <property type="match status" value="1"/>
</dbReference>
<feature type="domain" description="Radical SAM core" evidence="7">
    <location>
        <begin position="68"/>
        <end position="324"/>
    </location>
</feature>
<comment type="cofactor">
    <cofactor evidence="1">
        <name>[4Fe-4S] cluster</name>
        <dbReference type="ChEBI" id="CHEBI:49883"/>
    </cofactor>
</comment>
<gene>
    <name evidence="8" type="ordered locus">Metok_1031</name>
</gene>
<evidence type="ECO:0000256" key="6">
    <source>
        <dbReference type="ARBA" id="ARBA00023014"/>
    </source>
</evidence>
<dbReference type="Gene3D" id="3.80.30.20">
    <property type="entry name" value="tm_1862 like domain"/>
    <property type="match status" value="1"/>
</dbReference>
<protein>
    <recommendedName>
        <fullName evidence="7">Radical SAM core domain-containing protein</fullName>
    </recommendedName>
</protein>
<dbReference type="HOGENOM" id="CLU_060920_0_0_2"/>
<keyword evidence="3" id="KW-0949">S-adenosyl-L-methionine</keyword>
<dbReference type="SFLD" id="SFLDS00029">
    <property type="entry name" value="Radical_SAM"/>
    <property type="match status" value="1"/>
</dbReference>
<dbReference type="Proteomes" id="UP000009296">
    <property type="component" value="Chromosome"/>
</dbReference>
<dbReference type="GO" id="GO:0051539">
    <property type="term" value="F:4 iron, 4 sulfur cluster binding"/>
    <property type="evidence" value="ECO:0007669"/>
    <property type="project" value="UniProtKB-KW"/>
</dbReference>
<keyword evidence="2" id="KW-0004">4Fe-4S</keyword>
<dbReference type="GeneID" id="10773187"/>
<keyword evidence="6" id="KW-0411">Iron-sulfur</keyword>
<evidence type="ECO:0000259" key="7">
    <source>
        <dbReference type="PROSITE" id="PS51918"/>
    </source>
</evidence>